<feature type="binding site" evidence="5">
    <location>
        <position position="93"/>
    </location>
    <ligand>
        <name>S-adenosyl-L-methionine</name>
        <dbReference type="ChEBI" id="CHEBI:59789"/>
    </ligand>
</feature>
<dbReference type="PANTHER" id="PTHR43464:SF19">
    <property type="entry name" value="UBIQUINONE BIOSYNTHESIS O-METHYLTRANSFERASE, MITOCHONDRIAL"/>
    <property type="match status" value="1"/>
</dbReference>
<dbReference type="InterPro" id="IPR010233">
    <property type="entry name" value="UbiG_MeTrfase"/>
</dbReference>
<keyword evidence="4 5" id="KW-0949">S-adenosyl-L-methionine</keyword>
<protein>
    <recommendedName>
        <fullName evidence="5">Ubiquinone biosynthesis O-methyltransferase</fullName>
    </recommendedName>
    <alternativeName>
        <fullName evidence="5">2-polyprenyl-6-hydroxyphenol methylase</fullName>
        <ecNumber evidence="5">2.1.1.222</ecNumber>
    </alternativeName>
    <alternativeName>
        <fullName evidence="5">3-demethylubiquinone 3-O-methyltransferase</fullName>
        <ecNumber evidence="5">2.1.1.64</ecNumber>
    </alternativeName>
</protein>
<dbReference type="InterPro" id="IPR029063">
    <property type="entry name" value="SAM-dependent_MTases_sf"/>
</dbReference>
<organism evidence="6 7">
    <name type="scientific">Paraferrimonas sedimenticola</name>
    <dbReference type="NCBI Taxonomy" id="375674"/>
    <lineage>
        <taxon>Bacteria</taxon>
        <taxon>Pseudomonadati</taxon>
        <taxon>Pseudomonadota</taxon>
        <taxon>Gammaproteobacteria</taxon>
        <taxon>Alteromonadales</taxon>
        <taxon>Ferrimonadaceae</taxon>
        <taxon>Paraferrimonas</taxon>
    </lineage>
</organism>
<dbReference type="RefSeq" id="WP_095504299.1">
    <property type="nucleotide sequence ID" value="NZ_BSNC01000005.1"/>
</dbReference>
<evidence type="ECO:0000256" key="1">
    <source>
        <dbReference type="ARBA" id="ARBA00022603"/>
    </source>
</evidence>
<dbReference type="Gene3D" id="3.40.50.150">
    <property type="entry name" value="Vaccinia Virus protein VP39"/>
    <property type="match status" value="1"/>
</dbReference>
<dbReference type="Pfam" id="PF13489">
    <property type="entry name" value="Methyltransf_23"/>
    <property type="match status" value="1"/>
</dbReference>
<keyword evidence="6" id="KW-0830">Ubiquinone</keyword>
<keyword evidence="2 5" id="KW-0808">Transferase</keyword>
<dbReference type="Proteomes" id="UP001161422">
    <property type="component" value="Unassembled WGS sequence"/>
</dbReference>
<name>A0AA37RX93_9GAMM</name>
<comment type="function">
    <text evidence="5">O-methyltransferase that catalyzes the 2 O-methylation steps in the ubiquinone biosynthetic pathway.</text>
</comment>
<feature type="binding site" evidence="5">
    <location>
        <position position="48"/>
    </location>
    <ligand>
        <name>S-adenosyl-L-methionine</name>
        <dbReference type="ChEBI" id="CHEBI:59789"/>
    </ligand>
</feature>
<evidence type="ECO:0000256" key="5">
    <source>
        <dbReference type="HAMAP-Rule" id="MF_00472"/>
    </source>
</evidence>
<dbReference type="PANTHER" id="PTHR43464">
    <property type="entry name" value="METHYLTRANSFERASE"/>
    <property type="match status" value="1"/>
</dbReference>
<dbReference type="NCBIfam" id="TIGR01983">
    <property type="entry name" value="UbiG"/>
    <property type="match status" value="1"/>
</dbReference>
<dbReference type="GO" id="GO:0102208">
    <property type="term" value="F:2-polyprenyl-6-hydroxyphenol methylase activity"/>
    <property type="evidence" value="ECO:0007669"/>
    <property type="project" value="UniProtKB-EC"/>
</dbReference>
<feature type="binding site" evidence="5">
    <location>
        <position position="72"/>
    </location>
    <ligand>
        <name>S-adenosyl-L-methionine</name>
        <dbReference type="ChEBI" id="CHEBI:59789"/>
    </ligand>
</feature>
<gene>
    <name evidence="6" type="primary">ubiG_2</name>
    <name evidence="5" type="synonym">ubiG</name>
    <name evidence="6" type="ORF">GCM10007895_22990</name>
</gene>
<sequence length="247" mass="27727">MLDRSQLQHLPQGQFVRAQEIARFDALAKEWWDDNGKFGHVLAFNRCRAEIITEQLTAKLGLLEGKTLLDIGCGGGLLCEAFARQGAIVTGIDASEMSIKVAQAHARQSGLDIDYRHCLAEHLNSNFEFDIVLNTEVIEHVDDQAGLAQLCADLVADNGVLVMATLNRTVLSYLVAIIGAEYVMGLLPKGTHDWRYFVKPQEIRDYLKDKPMREYHACGMQFNPLSKRWRGTNSTAVNYLQFFEHTG</sequence>
<feature type="binding site" evidence="5">
    <location>
        <position position="135"/>
    </location>
    <ligand>
        <name>S-adenosyl-L-methionine</name>
        <dbReference type="ChEBI" id="CHEBI:59789"/>
    </ligand>
</feature>
<dbReference type="AlphaFoldDB" id="A0AA37RX93"/>
<dbReference type="CDD" id="cd02440">
    <property type="entry name" value="AdoMet_MTases"/>
    <property type="match status" value="1"/>
</dbReference>
<comment type="similarity">
    <text evidence="5">Belongs to the methyltransferase superfamily. UbiG/COQ3 family.</text>
</comment>
<dbReference type="GO" id="GO:0010420">
    <property type="term" value="F:polyprenyldihydroxybenzoate methyltransferase activity"/>
    <property type="evidence" value="ECO:0007669"/>
    <property type="project" value="InterPro"/>
</dbReference>
<evidence type="ECO:0000313" key="7">
    <source>
        <dbReference type="Proteomes" id="UP001161422"/>
    </source>
</evidence>
<dbReference type="EC" id="2.1.1.222" evidence="5"/>
<reference evidence="6" key="1">
    <citation type="journal article" date="2014" name="Int. J. Syst. Evol. Microbiol.">
        <title>Complete genome sequence of Corynebacterium casei LMG S-19264T (=DSM 44701T), isolated from a smear-ripened cheese.</title>
        <authorList>
            <consortium name="US DOE Joint Genome Institute (JGI-PGF)"/>
            <person name="Walter F."/>
            <person name="Albersmeier A."/>
            <person name="Kalinowski J."/>
            <person name="Ruckert C."/>
        </authorList>
    </citation>
    <scope>NUCLEOTIDE SEQUENCE</scope>
    <source>
        <strain evidence="6">NBRC 101628</strain>
    </source>
</reference>
<comment type="pathway">
    <text evidence="5">Cofactor biosynthesis; ubiquinone biosynthesis.</text>
</comment>
<dbReference type="EMBL" id="BSNC01000005">
    <property type="protein sequence ID" value="GLP96993.1"/>
    <property type="molecule type" value="Genomic_DNA"/>
</dbReference>
<dbReference type="GO" id="GO:0032259">
    <property type="term" value="P:methylation"/>
    <property type="evidence" value="ECO:0007669"/>
    <property type="project" value="UniProtKB-KW"/>
</dbReference>
<dbReference type="GO" id="GO:0061542">
    <property type="term" value="F:3-demethylubiquinol 3-O-methyltransferase activity"/>
    <property type="evidence" value="ECO:0007669"/>
    <property type="project" value="UniProtKB-UniRule"/>
</dbReference>
<comment type="catalytic activity">
    <reaction evidence="5">
        <text>a 3-(all-trans-polyprenyl)benzene-1,2-diol + S-adenosyl-L-methionine = a 2-methoxy-6-(all-trans-polyprenyl)phenol + S-adenosyl-L-homocysteine + H(+)</text>
        <dbReference type="Rhea" id="RHEA:31411"/>
        <dbReference type="Rhea" id="RHEA-COMP:9550"/>
        <dbReference type="Rhea" id="RHEA-COMP:9551"/>
        <dbReference type="ChEBI" id="CHEBI:15378"/>
        <dbReference type="ChEBI" id="CHEBI:57856"/>
        <dbReference type="ChEBI" id="CHEBI:59789"/>
        <dbReference type="ChEBI" id="CHEBI:62729"/>
        <dbReference type="ChEBI" id="CHEBI:62731"/>
        <dbReference type="EC" id="2.1.1.222"/>
    </reaction>
</comment>
<evidence type="ECO:0000256" key="2">
    <source>
        <dbReference type="ARBA" id="ARBA00022679"/>
    </source>
</evidence>
<dbReference type="HAMAP" id="MF_00472">
    <property type="entry name" value="UbiG"/>
    <property type="match status" value="1"/>
</dbReference>
<reference evidence="6" key="2">
    <citation type="submission" date="2023-01" db="EMBL/GenBank/DDBJ databases">
        <title>Draft genome sequence of Paraferrimonas sedimenticola strain NBRC 101628.</title>
        <authorList>
            <person name="Sun Q."/>
            <person name="Mori K."/>
        </authorList>
    </citation>
    <scope>NUCLEOTIDE SEQUENCE</scope>
    <source>
        <strain evidence="6">NBRC 101628</strain>
    </source>
</reference>
<accession>A0AA37RX93</accession>
<comment type="catalytic activity">
    <reaction evidence="5">
        <text>a 3-demethylubiquinol + S-adenosyl-L-methionine = a ubiquinol + S-adenosyl-L-homocysteine + H(+)</text>
        <dbReference type="Rhea" id="RHEA:44380"/>
        <dbReference type="Rhea" id="RHEA-COMP:9566"/>
        <dbReference type="Rhea" id="RHEA-COMP:10914"/>
        <dbReference type="ChEBI" id="CHEBI:15378"/>
        <dbReference type="ChEBI" id="CHEBI:17976"/>
        <dbReference type="ChEBI" id="CHEBI:57856"/>
        <dbReference type="ChEBI" id="CHEBI:59789"/>
        <dbReference type="ChEBI" id="CHEBI:84422"/>
        <dbReference type="EC" id="2.1.1.64"/>
    </reaction>
</comment>
<keyword evidence="7" id="KW-1185">Reference proteome</keyword>
<keyword evidence="3 5" id="KW-0831">Ubiquinone biosynthesis</keyword>
<evidence type="ECO:0000313" key="6">
    <source>
        <dbReference type="EMBL" id="GLP96993.1"/>
    </source>
</evidence>
<proteinExistence type="inferred from homology"/>
<dbReference type="SUPFAM" id="SSF53335">
    <property type="entry name" value="S-adenosyl-L-methionine-dependent methyltransferases"/>
    <property type="match status" value="1"/>
</dbReference>
<evidence type="ECO:0000256" key="3">
    <source>
        <dbReference type="ARBA" id="ARBA00022688"/>
    </source>
</evidence>
<comment type="caution">
    <text evidence="6">The sequence shown here is derived from an EMBL/GenBank/DDBJ whole genome shotgun (WGS) entry which is preliminary data.</text>
</comment>
<keyword evidence="1 5" id="KW-0489">Methyltransferase</keyword>
<dbReference type="EC" id="2.1.1.64" evidence="5"/>
<evidence type="ECO:0000256" key="4">
    <source>
        <dbReference type="ARBA" id="ARBA00022691"/>
    </source>
</evidence>